<evidence type="ECO:0000313" key="5">
    <source>
        <dbReference type="Proteomes" id="UP000243819"/>
    </source>
</evidence>
<keyword evidence="5" id="KW-1185">Reference proteome</keyword>
<evidence type="ECO:0000259" key="3">
    <source>
        <dbReference type="PROSITE" id="PS50111"/>
    </source>
</evidence>
<dbReference type="PROSITE" id="PS50111">
    <property type="entry name" value="CHEMOTAXIS_TRANSDUC_2"/>
    <property type="match status" value="1"/>
</dbReference>
<sequence>MNKLDIIIQSVQFWKEMFLHDVAIGVVDLEKYLYYSPGKTFDLGIKVGDLIKKGSAVHNAIVKKRKVEISISDDVWGIPIKAISIPVLEGGEIIGALAVVFSVENEEKLKGIVNNFASSFNQAGASVKEISSSAQNLAENSEKIASSTSEVKEALDKTEDILKLIDNISKQTKLLGLNAAIEAARSGEHGRGFIVVAEEIRRLSDETIKSASQVKNIVAILRELVGTMINSIHEVSAISEEQMAATEEVNALVDELVNEVQELEKFAKFL</sequence>
<accession>A0A1I0CLI2</accession>
<dbReference type="InterPro" id="IPR004089">
    <property type="entry name" value="MCPsignal_dom"/>
</dbReference>
<feature type="domain" description="Methyl-accepting transducer" evidence="3">
    <location>
        <begin position="107"/>
        <end position="270"/>
    </location>
</feature>
<dbReference type="GO" id="GO:0016020">
    <property type="term" value="C:membrane"/>
    <property type="evidence" value="ECO:0007669"/>
    <property type="project" value="InterPro"/>
</dbReference>
<dbReference type="GO" id="GO:0007165">
    <property type="term" value="P:signal transduction"/>
    <property type="evidence" value="ECO:0007669"/>
    <property type="project" value="UniProtKB-KW"/>
</dbReference>
<evidence type="ECO:0000256" key="2">
    <source>
        <dbReference type="PROSITE-ProRule" id="PRU00284"/>
    </source>
</evidence>
<dbReference type="PANTHER" id="PTHR32089:SF112">
    <property type="entry name" value="LYSOZYME-LIKE PROTEIN-RELATED"/>
    <property type="match status" value="1"/>
</dbReference>
<dbReference type="EMBL" id="FOIF01000078">
    <property type="protein sequence ID" value="SET19833.1"/>
    <property type="molecule type" value="Genomic_DNA"/>
</dbReference>
<protein>
    <submittedName>
        <fullName evidence="4">Methyl-accepting chemotaxis protein (MCP) signalling domain-containing protein</fullName>
    </submittedName>
</protein>
<dbReference type="SMART" id="SM00283">
    <property type="entry name" value="MA"/>
    <property type="match status" value="1"/>
</dbReference>
<proteinExistence type="predicted"/>
<evidence type="ECO:0000256" key="1">
    <source>
        <dbReference type="ARBA" id="ARBA00023224"/>
    </source>
</evidence>
<dbReference type="OrthoDB" id="3192at2"/>
<dbReference type="Pfam" id="PF00015">
    <property type="entry name" value="MCPsignal"/>
    <property type="match status" value="1"/>
</dbReference>
<dbReference type="AlphaFoldDB" id="A0A1I0CLI2"/>
<reference evidence="5" key="1">
    <citation type="submission" date="2016-10" db="EMBL/GenBank/DDBJ databases">
        <authorList>
            <person name="Varghese N."/>
            <person name="Submissions S."/>
        </authorList>
    </citation>
    <scope>NUCLEOTIDE SEQUENCE [LARGE SCALE GENOMIC DNA]</scope>
    <source>
        <strain evidence="5">DSM 13577</strain>
    </source>
</reference>
<dbReference type="PANTHER" id="PTHR32089">
    <property type="entry name" value="METHYL-ACCEPTING CHEMOTAXIS PROTEIN MCPB"/>
    <property type="match status" value="1"/>
</dbReference>
<evidence type="ECO:0000313" key="4">
    <source>
        <dbReference type="EMBL" id="SET19833.1"/>
    </source>
</evidence>
<name>A0A1I0CLI2_9FIRM</name>
<dbReference type="STRING" id="1120990.SAMN03080614_10786"/>
<keyword evidence="1 2" id="KW-0807">Transducer</keyword>
<organism evidence="4 5">
    <name type="scientific">Anaerobranca gottschalkii DSM 13577</name>
    <dbReference type="NCBI Taxonomy" id="1120990"/>
    <lineage>
        <taxon>Bacteria</taxon>
        <taxon>Bacillati</taxon>
        <taxon>Bacillota</taxon>
        <taxon>Clostridia</taxon>
        <taxon>Eubacteriales</taxon>
        <taxon>Proteinivoracaceae</taxon>
        <taxon>Anaerobranca</taxon>
    </lineage>
</organism>
<dbReference type="Proteomes" id="UP000243819">
    <property type="component" value="Unassembled WGS sequence"/>
</dbReference>
<dbReference type="Gene3D" id="1.10.287.950">
    <property type="entry name" value="Methyl-accepting chemotaxis protein"/>
    <property type="match status" value="1"/>
</dbReference>
<dbReference type="RefSeq" id="WP_091351528.1">
    <property type="nucleotide sequence ID" value="NZ_FOIF01000078.1"/>
</dbReference>
<dbReference type="SUPFAM" id="SSF58104">
    <property type="entry name" value="Methyl-accepting chemotaxis protein (MCP) signaling domain"/>
    <property type="match status" value="1"/>
</dbReference>
<gene>
    <name evidence="4" type="ORF">SAMN03080614_10786</name>
</gene>